<dbReference type="InterPro" id="IPR017517">
    <property type="entry name" value="Maleyloyr_isom"/>
</dbReference>
<protein>
    <submittedName>
        <fullName evidence="2">Maleylpyruvate isomerase family mycothiol-dependent enzyme</fullName>
    </submittedName>
</protein>
<comment type="caution">
    <text evidence="2">The sequence shown here is derived from an EMBL/GenBank/DDBJ whole genome shotgun (WGS) entry which is preliminary data.</text>
</comment>
<dbReference type="Pfam" id="PF11716">
    <property type="entry name" value="MDMPI_N"/>
    <property type="match status" value="1"/>
</dbReference>
<dbReference type="GO" id="GO:0016853">
    <property type="term" value="F:isomerase activity"/>
    <property type="evidence" value="ECO:0007669"/>
    <property type="project" value="UniProtKB-KW"/>
</dbReference>
<evidence type="ECO:0000259" key="1">
    <source>
        <dbReference type="Pfam" id="PF11716"/>
    </source>
</evidence>
<gene>
    <name evidence="2" type="ORF">ABDK96_04200</name>
</gene>
<dbReference type="RefSeq" id="WP_347919199.1">
    <property type="nucleotide sequence ID" value="NZ_JBDXMX010000002.1"/>
</dbReference>
<dbReference type="SUPFAM" id="SSF109854">
    <property type="entry name" value="DinB/YfiT-like putative metalloenzymes"/>
    <property type="match status" value="1"/>
</dbReference>
<evidence type="ECO:0000313" key="3">
    <source>
        <dbReference type="Proteomes" id="UP001484097"/>
    </source>
</evidence>
<dbReference type="Gene3D" id="1.20.120.450">
    <property type="entry name" value="dinb family like domain"/>
    <property type="match status" value="1"/>
</dbReference>
<dbReference type="Proteomes" id="UP001484097">
    <property type="component" value="Unassembled WGS sequence"/>
</dbReference>
<proteinExistence type="predicted"/>
<dbReference type="InterPro" id="IPR034660">
    <property type="entry name" value="DinB/YfiT-like"/>
</dbReference>
<dbReference type="NCBIfam" id="TIGR03083">
    <property type="entry name" value="maleylpyruvate isomerase family mycothiol-dependent enzyme"/>
    <property type="match status" value="1"/>
</dbReference>
<sequence>MEDPAVWTAVDRRRAALADFLASRPPGDWDRPSLCEAWTVREVAAHLTLPALPPWRLFPLFLRYPGHTNRTIRDGSKAVAWGMDNGQIVGAIRGMVGLHRHFPGLTCREALIDLVGHTQDIALPLGAEVPIPAAEIAEAADRVVSFGGRGNARVFRRLPTEGFRLVAEDHPWSTGHGSEVTGSMRDLFLVLTGRTVHLDRLAGPGADRLRAAVARP</sequence>
<name>A0ABV0IFN4_9MICC</name>
<accession>A0ABV0IFN4</accession>
<organism evidence="2 3">
    <name type="scientific">Citricoccus nitrophenolicus</name>
    <dbReference type="NCBI Taxonomy" id="863575"/>
    <lineage>
        <taxon>Bacteria</taxon>
        <taxon>Bacillati</taxon>
        <taxon>Actinomycetota</taxon>
        <taxon>Actinomycetes</taxon>
        <taxon>Micrococcales</taxon>
        <taxon>Micrococcaceae</taxon>
        <taxon>Citricoccus</taxon>
    </lineage>
</organism>
<feature type="domain" description="Mycothiol-dependent maleylpyruvate isomerase metal-binding" evidence="1">
    <location>
        <begin position="13"/>
        <end position="48"/>
    </location>
</feature>
<keyword evidence="2" id="KW-0413">Isomerase</keyword>
<dbReference type="InterPro" id="IPR024344">
    <property type="entry name" value="MDMPI_metal-binding"/>
</dbReference>
<reference evidence="2 3" key="1">
    <citation type="submission" date="2024-05" db="EMBL/GenBank/DDBJ databases">
        <authorList>
            <person name="Yi C."/>
        </authorList>
    </citation>
    <scope>NUCLEOTIDE SEQUENCE [LARGE SCALE GENOMIC DNA]</scope>
    <source>
        <strain evidence="2 3">XS13</strain>
    </source>
</reference>
<dbReference type="EMBL" id="JBDXMX010000002">
    <property type="protein sequence ID" value="MEO9246875.1"/>
    <property type="molecule type" value="Genomic_DNA"/>
</dbReference>
<keyword evidence="3" id="KW-1185">Reference proteome</keyword>
<evidence type="ECO:0000313" key="2">
    <source>
        <dbReference type="EMBL" id="MEO9246875.1"/>
    </source>
</evidence>